<dbReference type="InterPro" id="IPR000160">
    <property type="entry name" value="GGDEF_dom"/>
</dbReference>
<gene>
    <name evidence="4" type="ORF">QC823_10435</name>
</gene>
<dbReference type="SMART" id="SM00086">
    <property type="entry name" value="PAC"/>
    <property type="match status" value="2"/>
</dbReference>
<dbReference type="InterPro" id="IPR001610">
    <property type="entry name" value="PAC"/>
</dbReference>
<feature type="domain" description="PAS" evidence="1">
    <location>
        <begin position="146"/>
        <end position="194"/>
    </location>
</feature>
<dbReference type="GO" id="GO:0052621">
    <property type="term" value="F:diguanylate cyclase activity"/>
    <property type="evidence" value="ECO:0007669"/>
    <property type="project" value="UniProtKB-EC"/>
</dbReference>
<name>A0ABU1H527_9GAMM</name>
<dbReference type="NCBIfam" id="TIGR00229">
    <property type="entry name" value="sensory_box"/>
    <property type="match status" value="2"/>
</dbReference>
<dbReference type="SUPFAM" id="SSF55073">
    <property type="entry name" value="Nucleotide cyclase"/>
    <property type="match status" value="1"/>
</dbReference>
<dbReference type="EC" id="2.7.7.65" evidence="4"/>
<dbReference type="InterPro" id="IPR052163">
    <property type="entry name" value="DGC-Regulatory_Protein"/>
</dbReference>
<dbReference type="EMBL" id="JARWAN010000015">
    <property type="protein sequence ID" value="MDR5899404.1"/>
    <property type="molecule type" value="Genomic_DNA"/>
</dbReference>
<dbReference type="RefSeq" id="WP_309656288.1">
    <property type="nucleotide sequence ID" value="NZ_JARWAN010000015.1"/>
</dbReference>
<dbReference type="PROSITE" id="PS50112">
    <property type="entry name" value="PAS"/>
    <property type="match status" value="2"/>
</dbReference>
<keyword evidence="5" id="KW-1185">Reference proteome</keyword>
<dbReference type="CDD" id="cd00130">
    <property type="entry name" value="PAS"/>
    <property type="match status" value="2"/>
</dbReference>
<dbReference type="InterPro" id="IPR000014">
    <property type="entry name" value="PAS"/>
</dbReference>
<evidence type="ECO:0000313" key="5">
    <source>
        <dbReference type="Proteomes" id="UP001254564"/>
    </source>
</evidence>
<dbReference type="Gene3D" id="3.30.450.20">
    <property type="entry name" value="PAS domain"/>
    <property type="match status" value="2"/>
</dbReference>
<dbReference type="Gene3D" id="3.30.70.270">
    <property type="match status" value="1"/>
</dbReference>
<dbReference type="Proteomes" id="UP001254564">
    <property type="component" value="Unassembled WGS sequence"/>
</dbReference>
<dbReference type="PROSITE" id="PS50887">
    <property type="entry name" value="GGDEF"/>
    <property type="match status" value="1"/>
</dbReference>
<dbReference type="InterPro" id="IPR000700">
    <property type="entry name" value="PAS-assoc_C"/>
</dbReference>
<dbReference type="PANTHER" id="PTHR46663">
    <property type="entry name" value="DIGUANYLATE CYCLASE DGCT-RELATED"/>
    <property type="match status" value="1"/>
</dbReference>
<dbReference type="SUPFAM" id="SSF55785">
    <property type="entry name" value="PYP-like sensor domain (PAS domain)"/>
    <property type="match status" value="2"/>
</dbReference>
<dbReference type="PROSITE" id="PS50113">
    <property type="entry name" value="PAC"/>
    <property type="match status" value="2"/>
</dbReference>
<proteinExistence type="predicted"/>
<dbReference type="Pfam" id="PF00990">
    <property type="entry name" value="GGDEF"/>
    <property type="match status" value="1"/>
</dbReference>
<comment type="caution">
    <text evidence="4">The sequence shown here is derived from an EMBL/GenBank/DDBJ whole genome shotgun (WGS) entry which is preliminary data.</text>
</comment>
<feature type="domain" description="PAS" evidence="1">
    <location>
        <begin position="27"/>
        <end position="73"/>
    </location>
</feature>
<keyword evidence="4" id="KW-0808">Transferase</keyword>
<accession>A0ABU1H527</accession>
<dbReference type="PANTHER" id="PTHR46663:SF3">
    <property type="entry name" value="SLL0267 PROTEIN"/>
    <property type="match status" value="1"/>
</dbReference>
<evidence type="ECO:0000313" key="4">
    <source>
        <dbReference type="EMBL" id="MDR5899404.1"/>
    </source>
</evidence>
<dbReference type="CDD" id="cd01949">
    <property type="entry name" value="GGDEF"/>
    <property type="match status" value="1"/>
</dbReference>
<dbReference type="InterPro" id="IPR035965">
    <property type="entry name" value="PAS-like_dom_sf"/>
</dbReference>
<evidence type="ECO:0000259" key="2">
    <source>
        <dbReference type="PROSITE" id="PS50113"/>
    </source>
</evidence>
<evidence type="ECO:0000259" key="3">
    <source>
        <dbReference type="PROSITE" id="PS50887"/>
    </source>
</evidence>
<feature type="domain" description="PAC" evidence="2">
    <location>
        <begin position="100"/>
        <end position="152"/>
    </location>
</feature>
<dbReference type="NCBIfam" id="TIGR00254">
    <property type="entry name" value="GGDEF"/>
    <property type="match status" value="1"/>
</dbReference>
<sequence>MSTPSQHDNNANDMTNKKATDDLMSLRFEQFYIAVEQSPVATAITNADGCIEFVNQRFLEITGYSRDELRGKTPALIQSGMTPNRVYDDMWSTLHAGNVWKGEILNRRKNGELYWEAQTITPVKSAEGEILNFVAVKEDITLRRQQENELRLMATAFETGQATVITNADMVIERVNQAFTDITGYESHEVIGKTPKLFKSGRHDKAFYRRMWQALHETGHWQGEIWNRNKWGDIYPLWQSITAVTDADGEVRHFVSVFHDIAERKRIEHELEDQATRDHLTGAYNRRAFDSALSQCVSDAMHAHQPFVLLMFDIDHFKRVNDTYGHDIGDEILRQLAVCIKGCLRDSDIMARWGGEEFAILLRNTHQPGGETFAERICQRVRSRLFSGHGITISIGVGEYHLGETQDMLISRVDQALYAAKHQGRDTVVACEQEEADNVEASAW</sequence>
<dbReference type="SMART" id="SM00267">
    <property type="entry name" value="GGDEF"/>
    <property type="match status" value="1"/>
</dbReference>
<feature type="domain" description="GGDEF" evidence="3">
    <location>
        <begin position="305"/>
        <end position="433"/>
    </location>
</feature>
<protein>
    <submittedName>
        <fullName evidence="4">Diguanylate cyclase</fullName>
        <ecNumber evidence="4">2.7.7.65</ecNumber>
    </submittedName>
</protein>
<evidence type="ECO:0000259" key="1">
    <source>
        <dbReference type="PROSITE" id="PS50112"/>
    </source>
</evidence>
<reference evidence="4 5" key="1">
    <citation type="submission" date="2023-04" db="EMBL/GenBank/DDBJ databases">
        <title>A long-awaited taxogenomic arrangement of the family Halomonadaceae.</title>
        <authorList>
            <person name="De La Haba R."/>
            <person name="Chuvochina M."/>
            <person name="Wittouck S."/>
            <person name="Arahal D.R."/>
            <person name="Sanchez-Porro C."/>
            <person name="Hugenholtz P."/>
            <person name="Ventosa A."/>
        </authorList>
    </citation>
    <scope>NUCLEOTIDE SEQUENCE [LARGE SCALE GENOMIC DNA]</scope>
    <source>
        <strain evidence="4 5">DSM 21020</strain>
    </source>
</reference>
<organism evidence="4 5">
    <name type="scientific">Vreelandella vilamensis</name>
    <dbReference type="NCBI Taxonomy" id="531309"/>
    <lineage>
        <taxon>Bacteria</taxon>
        <taxon>Pseudomonadati</taxon>
        <taxon>Pseudomonadota</taxon>
        <taxon>Gammaproteobacteria</taxon>
        <taxon>Oceanospirillales</taxon>
        <taxon>Halomonadaceae</taxon>
        <taxon>Vreelandella</taxon>
    </lineage>
</organism>
<dbReference type="Pfam" id="PF13426">
    <property type="entry name" value="PAS_9"/>
    <property type="match status" value="2"/>
</dbReference>
<keyword evidence="4" id="KW-0548">Nucleotidyltransferase</keyword>
<dbReference type="InterPro" id="IPR029787">
    <property type="entry name" value="Nucleotide_cyclase"/>
</dbReference>
<dbReference type="SMART" id="SM00091">
    <property type="entry name" value="PAS"/>
    <property type="match status" value="2"/>
</dbReference>
<dbReference type="InterPro" id="IPR043128">
    <property type="entry name" value="Rev_trsase/Diguanyl_cyclase"/>
</dbReference>
<feature type="domain" description="PAC" evidence="2">
    <location>
        <begin position="221"/>
        <end position="273"/>
    </location>
</feature>